<accession>A0A6A6EPM9</accession>
<name>A0A6A6EPM9_9PEZI</name>
<evidence type="ECO:0000313" key="1">
    <source>
        <dbReference type="EMBL" id="KAF2193251.1"/>
    </source>
</evidence>
<keyword evidence="2" id="KW-1185">Reference proteome</keyword>
<sequence>MAHERNARTLTISHQPPSLIRLSTSTVLASSWHWAPPKRRTPKRTTLTSAPGLFVASGEPRCQRTAKFPSHPAILFFSRRKWFWHLVGPSLLANYATLMSSKHSLAVPLCLNNGAPGLARPPPRDSIFRTTGKRRHSALHAAWPLVYDSRMKPSLFPTCRGSVGLAGTARSLSSPSRVRTNASQPPGRERRASGFVVARLIPFLPCNEPKQWSA</sequence>
<protein>
    <submittedName>
        <fullName evidence="1">Uncharacterized protein</fullName>
    </submittedName>
</protein>
<gene>
    <name evidence="1" type="ORF">K469DRAFT_745570</name>
</gene>
<dbReference type="AlphaFoldDB" id="A0A6A6EPM9"/>
<proteinExistence type="predicted"/>
<reference evidence="1" key="1">
    <citation type="journal article" date="2020" name="Stud. Mycol.">
        <title>101 Dothideomycetes genomes: a test case for predicting lifestyles and emergence of pathogens.</title>
        <authorList>
            <person name="Haridas S."/>
            <person name="Albert R."/>
            <person name="Binder M."/>
            <person name="Bloem J."/>
            <person name="Labutti K."/>
            <person name="Salamov A."/>
            <person name="Andreopoulos B."/>
            <person name="Baker S."/>
            <person name="Barry K."/>
            <person name="Bills G."/>
            <person name="Bluhm B."/>
            <person name="Cannon C."/>
            <person name="Castanera R."/>
            <person name="Culley D."/>
            <person name="Daum C."/>
            <person name="Ezra D."/>
            <person name="Gonzalez J."/>
            <person name="Henrissat B."/>
            <person name="Kuo A."/>
            <person name="Liang C."/>
            <person name="Lipzen A."/>
            <person name="Lutzoni F."/>
            <person name="Magnuson J."/>
            <person name="Mondo S."/>
            <person name="Nolan M."/>
            <person name="Ohm R."/>
            <person name="Pangilinan J."/>
            <person name="Park H.-J."/>
            <person name="Ramirez L."/>
            <person name="Alfaro M."/>
            <person name="Sun H."/>
            <person name="Tritt A."/>
            <person name="Yoshinaga Y."/>
            <person name="Zwiers L.-H."/>
            <person name="Turgeon B."/>
            <person name="Goodwin S."/>
            <person name="Spatafora J."/>
            <person name="Crous P."/>
            <person name="Grigoriev I."/>
        </authorList>
    </citation>
    <scope>NUCLEOTIDE SEQUENCE</scope>
    <source>
        <strain evidence="1">CBS 207.26</strain>
    </source>
</reference>
<evidence type="ECO:0000313" key="2">
    <source>
        <dbReference type="Proteomes" id="UP000800200"/>
    </source>
</evidence>
<dbReference type="EMBL" id="ML994614">
    <property type="protein sequence ID" value="KAF2193251.1"/>
    <property type="molecule type" value="Genomic_DNA"/>
</dbReference>
<dbReference type="Proteomes" id="UP000800200">
    <property type="component" value="Unassembled WGS sequence"/>
</dbReference>
<organism evidence="1 2">
    <name type="scientific">Zopfia rhizophila CBS 207.26</name>
    <dbReference type="NCBI Taxonomy" id="1314779"/>
    <lineage>
        <taxon>Eukaryota</taxon>
        <taxon>Fungi</taxon>
        <taxon>Dikarya</taxon>
        <taxon>Ascomycota</taxon>
        <taxon>Pezizomycotina</taxon>
        <taxon>Dothideomycetes</taxon>
        <taxon>Dothideomycetes incertae sedis</taxon>
        <taxon>Zopfiaceae</taxon>
        <taxon>Zopfia</taxon>
    </lineage>
</organism>